<dbReference type="CDD" id="cd06170">
    <property type="entry name" value="LuxR_C_like"/>
    <property type="match status" value="1"/>
</dbReference>
<dbReference type="InterPro" id="IPR009959">
    <property type="entry name" value="Cyclase_SnoaL-like"/>
</dbReference>
<proteinExistence type="predicted"/>
<dbReference type="AlphaFoldDB" id="A0A1M7Z2X7"/>
<dbReference type="SUPFAM" id="SSF46894">
    <property type="entry name" value="C-terminal effector domain of the bipartite response regulators"/>
    <property type="match status" value="1"/>
</dbReference>
<dbReference type="OrthoDB" id="129343at2"/>
<dbReference type="Pfam" id="PF00196">
    <property type="entry name" value="GerE"/>
    <property type="match status" value="1"/>
</dbReference>
<dbReference type="GO" id="GO:0030638">
    <property type="term" value="P:polyketide metabolic process"/>
    <property type="evidence" value="ECO:0007669"/>
    <property type="project" value="InterPro"/>
</dbReference>
<dbReference type="STRING" id="1117707.VQ7734_04935"/>
<reference evidence="3" key="1">
    <citation type="submission" date="2016-12" db="EMBL/GenBank/DDBJ databases">
        <authorList>
            <person name="Rodrigo-Torres L."/>
            <person name="Arahal R.D."/>
            <person name="Lucena T."/>
        </authorList>
    </citation>
    <scope>NUCLEOTIDE SEQUENCE [LARGE SCALE GENOMIC DNA]</scope>
</reference>
<dbReference type="Pfam" id="PF07366">
    <property type="entry name" value="SnoaL"/>
    <property type="match status" value="1"/>
</dbReference>
<sequence length="240" mass="27190">MKHRDKNMTFAQSFMHHVWQDKGHWEVEDYLNPQLIVESPLKTCVGSQNLSSTFSVWLRAFPDLQYHEQEVKLCGDWVTIDWTAEGDHLGEFFGLSATGKKINYCGTTMVLMSDGIIHSYRADVSLSQVLECISGVPHNGAPAMAQQSSDDMFVHFNRITGARLSRRQIECLSLICLGNNNKTIAARLGIQYSTFRTHLERALPLLGLSSPKEVFDWAYSTHVLELLIHIGLHRIQPVYA</sequence>
<organism evidence="2 3">
    <name type="scientific">Vibrio quintilis</name>
    <dbReference type="NCBI Taxonomy" id="1117707"/>
    <lineage>
        <taxon>Bacteria</taxon>
        <taxon>Pseudomonadati</taxon>
        <taxon>Pseudomonadota</taxon>
        <taxon>Gammaproteobacteria</taxon>
        <taxon>Vibrionales</taxon>
        <taxon>Vibrionaceae</taxon>
        <taxon>Vibrio</taxon>
    </lineage>
</organism>
<dbReference type="GO" id="GO:0003677">
    <property type="term" value="F:DNA binding"/>
    <property type="evidence" value="ECO:0007669"/>
    <property type="project" value="InterPro"/>
</dbReference>
<gene>
    <name evidence="2" type="ORF">VQ7734_04935</name>
</gene>
<dbReference type="InterPro" id="IPR036388">
    <property type="entry name" value="WH-like_DNA-bd_sf"/>
</dbReference>
<dbReference type="GO" id="GO:0006355">
    <property type="term" value="P:regulation of DNA-templated transcription"/>
    <property type="evidence" value="ECO:0007669"/>
    <property type="project" value="InterPro"/>
</dbReference>
<evidence type="ECO:0000259" key="1">
    <source>
        <dbReference type="PROSITE" id="PS50043"/>
    </source>
</evidence>
<dbReference type="SUPFAM" id="SSF54427">
    <property type="entry name" value="NTF2-like"/>
    <property type="match status" value="1"/>
</dbReference>
<dbReference type="InterPro" id="IPR016032">
    <property type="entry name" value="Sig_transdc_resp-reg_C-effctor"/>
</dbReference>
<dbReference type="InterPro" id="IPR000792">
    <property type="entry name" value="Tscrpt_reg_LuxR_C"/>
</dbReference>
<dbReference type="Proteomes" id="UP000184600">
    <property type="component" value="Unassembled WGS sequence"/>
</dbReference>
<feature type="domain" description="HTH luxR-type" evidence="1">
    <location>
        <begin position="157"/>
        <end position="222"/>
    </location>
</feature>
<accession>A0A1M7Z2X7</accession>
<evidence type="ECO:0000313" key="2">
    <source>
        <dbReference type="EMBL" id="SHO59155.1"/>
    </source>
</evidence>
<name>A0A1M7Z2X7_9VIBR</name>
<dbReference type="InterPro" id="IPR032710">
    <property type="entry name" value="NTF2-like_dom_sf"/>
</dbReference>
<dbReference type="Gene3D" id="3.10.450.50">
    <property type="match status" value="1"/>
</dbReference>
<keyword evidence="3" id="KW-1185">Reference proteome</keyword>
<dbReference type="RefSeq" id="WP_073586572.1">
    <property type="nucleotide sequence ID" value="NZ_AP024897.1"/>
</dbReference>
<protein>
    <submittedName>
        <fullName evidence="2">SnoaL-like polyketide cyclase</fullName>
    </submittedName>
</protein>
<dbReference type="PRINTS" id="PR00038">
    <property type="entry name" value="HTHLUXR"/>
</dbReference>
<dbReference type="Gene3D" id="1.10.10.10">
    <property type="entry name" value="Winged helix-like DNA-binding domain superfamily/Winged helix DNA-binding domain"/>
    <property type="match status" value="1"/>
</dbReference>
<evidence type="ECO:0000313" key="3">
    <source>
        <dbReference type="Proteomes" id="UP000184600"/>
    </source>
</evidence>
<dbReference type="EMBL" id="FRFG01000099">
    <property type="protein sequence ID" value="SHO59155.1"/>
    <property type="molecule type" value="Genomic_DNA"/>
</dbReference>
<dbReference type="PROSITE" id="PS50043">
    <property type="entry name" value="HTH_LUXR_2"/>
    <property type="match status" value="1"/>
</dbReference>
<dbReference type="SMART" id="SM00421">
    <property type="entry name" value="HTH_LUXR"/>
    <property type="match status" value="1"/>
</dbReference>